<organism evidence="5">
    <name type="scientific">Acidicaldus sp</name>
    <dbReference type="NCBI Taxonomy" id="1872105"/>
    <lineage>
        <taxon>Bacteria</taxon>
        <taxon>Pseudomonadati</taxon>
        <taxon>Pseudomonadota</taxon>
        <taxon>Alphaproteobacteria</taxon>
        <taxon>Acetobacterales</taxon>
        <taxon>Acetobacteraceae</taxon>
        <taxon>Acidicaldus</taxon>
    </lineage>
</organism>
<evidence type="ECO:0000256" key="1">
    <source>
        <dbReference type="ARBA" id="ARBA00022679"/>
    </source>
</evidence>
<dbReference type="Pfam" id="PF12804">
    <property type="entry name" value="NTP_transf_3"/>
    <property type="match status" value="1"/>
</dbReference>
<feature type="domain" description="MobA-like NTP transferase" evidence="4">
    <location>
        <begin position="6"/>
        <end position="144"/>
    </location>
</feature>
<keyword evidence="3" id="KW-0460">Magnesium</keyword>
<dbReference type="EMBL" id="DTQM01000266">
    <property type="protein sequence ID" value="HGC44330.1"/>
    <property type="molecule type" value="Genomic_DNA"/>
</dbReference>
<dbReference type="InterPro" id="IPR025877">
    <property type="entry name" value="MobA-like_NTP_Trfase"/>
</dbReference>
<dbReference type="InterPro" id="IPR050065">
    <property type="entry name" value="GlmU-like"/>
</dbReference>
<dbReference type="GO" id="GO:0016779">
    <property type="term" value="F:nucleotidyltransferase activity"/>
    <property type="evidence" value="ECO:0007669"/>
    <property type="project" value="UniProtKB-KW"/>
</dbReference>
<evidence type="ECO:0000256" key="2">
    <source>
        <dbReference type="ARBA" id="ARBA00022695"/>
    </source>
</evidence>
<dbReference type="AlphaFoldDB" id="A0A8J4HCH6"/>
<keyword evidence="2" id="KW-0548">Nucleotidyltransferase</keyword>
<name>A0A8J4HCH6_9PROT</name>
<accession>A0A8J4HCH6</accession>
<dbReference type="SUPFAM" id="SSF53448">
    <property type="entry name" value="Nucleotide-diphospho-sugar transferases"/>
    <property type="match status" value="1"/>
</dbReference>
<dbReference type="CDD" id="cd06422">
    <property type="entry name" value="NTP_transferase_like_1"/>
    <property type="match status" value="1"/>
</dbReference>
<proteinExistence type="predicted"/>
<dbReference type="PANTHER" id="PTHR43584:SF8">
    <property type="entry name" value="N-ACETYLMURAMATE ALPHA-1-PHOSPHATE URIDYLYLTRANSFERASE"/>
    <property type="match status" value="1"/>
</dbReference>
<evidence type="ECO:0000313" key="5">
    <source>
        <dbReference type="EMBL" id="HGC44330.1"/>
    </source>
</evidence>
<dbReference type="InterPro" id="IPR029044">
    <property type="entry name" value="Nucleotide-diphossugar_trans"/>
</dbReference>
<evidence type="ECO:0000259" key="4">
    <source>
        <dbReference type="Pfam" id="PF12804"/>
    </source>
</evidence>
<dbReference type="PANTHER" id="PTHR43584">
    <property type="entry name" value="NUCLEOTIDYL TRANSFERASE"/>
    <property type="match status" value="1"/>
</dbReference>
<keyword evidence="1" id="KW-0808">Transferase</keyword>
<gene>
    <name evidence="5" type="ORF">ENY07_14080</name>
</gene>
<comment type="caution">
    <text evidence="5">The sequence shown here is derived from an EMBL/GenBank/DDBJ whole genome shotgun (WGS) entry which is preliminary data.</text>
</comment>
<protein>
    <submittedName>
        <fullName evidence="5">Nucleotidyltransferase family protein</fullName>
    </submittedName>
</protein>
<reference evidence="5" key="1">
    <citation type="journal article" date="2020" name="mSystems">
        <title>Genome- and Community-Level Interaction Insights into Carbon Utilization and Element Cycling Functions of Hydrothermarchaeota in Hydrothermal Sediment.</title>
        <authorList>
            <person name="Zhou Z."/>
            <person name="Liu Y."/>
            <person name="Xu W."/>
            <person name="Pan J."/>
            <person name="Luo Z.H."/>
            <person name="Li M."/>
        </authorList>
    </citation>
    <scope>NUCLEOTIDE SEQUENCE</scope>
    <source>
        <strain evidence="5">SpSt-997</strain>
    </source>
</reference>
<dbReference type="Gene3D" id="3.90.550.10">
    <property type="entry name" value="Spore Coat Polysaccharide Biosynthesis Protein SpsA, Chain A"/>
    <property type="match status" value="1"/>
</dbReference>
<evidence type="ECO:0000256" key="3">
    <source>
        <dbReference type="ARBA" id="ARBA00022842"/>
    </source>
</evidence>
<sequence>MRPRTAMVLAAGLGTRMRPLTRDTAKPLLPLAGRTLLDHALDHLARAGVERVVVNGHWHSERVAAHLAARRGGPETVFRHEETLLDTGGAVRAALAEALLGPEPFFVVNGDAFWLDGPGSALQRLAEALDPARFDAVLLCHRTCQVPAELGAGDFALDPWGTPRRRREREIVPYIFAGVQVLRPALFEGAPEGPFSMNLLWDRGLAAGRLRALVHDGLWFHLSAPPDLTAAETTLALRRTGETR</sequence>